<evidence type="ECO:0000313" key="2">
    <source>
        <dbReference type="Proteomes" id="UP001499854"/>
    </source>
</evidence>
<gene>
    <name evidence="1" type="ORF">GCM10009838_50870</name>
</gene>
<dbReference type="EMBL" id="BAAAQM010000030">
    <property type="protein sequence ID" value="GAA1983058.1"/>
    <property type="molecule type" value="Genomic_DNA"/>
</dbReference>
<proteinExistence type="predicted"/>
<keyword evidence="2" id="KW-1185">Reference proteome</keyword>
<sequence length="101" mass="10208">MPASQVQPDRFPVSNPGFVSTLLAAAVAGTAVRAVTTPADASAKAPATARSCRRRELRFKGMDVLQAARGGEWAEACCCAGAAASTQIGLDLLACQGVCAA</sequence>
<reference evidence="2" key="1">
    <citation type="journal article" date="2019" name="Int. J. Syst. Evol. Microbiol.">
        <title>The Global Catalogue of Microorganisms (GCM) 10K type strain sequencing project: providing services to taxonomists for standard genome sequencing and annotation.</title>
        <authorList>
            <consortium name="The Broad Institute Genomics Platform"/>
            <consortium name="The Broad Institute Genome Sequencing Center for Infectious Disease"/>
            <person name="Wu L."/>
            <person name="Ma J."/>
        </authorList>
    </citation>
    <scope>NUCLEOTIDE SEQUENCE [LARGE SCALE GENOMIC DNA]</scope>
    <source>
        <strain evidence="2">JCM 16013</strain>
    </source>
</reference>
<evidence type="ECO:0008006" key="3">
    <source>
        <dbReference type="Google" id="ProtNLM"/>
    </source>
</evidence>
<organism evidence="1 2">
    <name type="scientific">Catenulispora subtropica</name>
    <dbReference type="NCBI Taxonomy" id="450798"/>
    <lineage>
        <taxon>Bacteria</taxon>
        <taxon>Bacillati</taxon>
        <taxon>Actinomycetota</taxon>
        <taxon>Actinomycetes</taxon>
        <taxon>Catenulisporales</taxon>
        <taxon>Catenulisporaceae</taxon>
        <taxon>Catenulispora</taxon>
    </lineage>
</organism>
<comment type="caution">
    <text evidence="1">The sequence shown here is derived from an EMBL/GenBank/DDBJ whole genome shotgun (WGS) entry which is preliminary data.</text>
</comment>
<name>A0ABP5DMX6_9ACTN</name>
<protein>
    <recommendedName>
        <fullName evidence="3">Secreted protein</fullName>
    </recommendedName>
</protein>
<accession>A0ABP5DMX6</accession>
<dbReference type="Proteomes" id="UP001499854">
    <property type="component" value="Unassembled WGS sequence"/>
</dbReference>
<evidence type="ECO:0000313" key="1">
    <source>
        <dbReference type="EMBL" id="GAA1983058.1"/>
    </source>
</evidence>